<dbReference type="Proteomes" id="UP000682416">
    <property type="component" value="Chromosome"/>
</dbReference>
<organism evidence="2 3">
    <name type="scientific">Nocardiopsis eucommiae</name>
    <dbReference type="NCBI Taxonomy" id="2831970"/>
    <lineage>
        <taxon>Bacteria</taxon>
        <taxon>Bacillati</taxon>
        <taxon>Actinomycetota</taxon>
        <taxon>Actinomycetes</taxon>
        <taxon>Streptosporangiales</taxon>
        <taxon>Nocardiopsidaceae</taxon>
        <taxon>Nocardiopsis</taxon>
    </lineage>
</organism>
<keyword evidence="1" id="KW-1133">Transmembrane helix</keyword>
<dbReference type="AlphaFoldDB" id="A0A975L794"/>
<feature type="transmembrane region" description="Helical" evidence="1">
    <location>
        <begin position="139"/>
        <end position="159"/>
    </location>
</feature>
<sequence length="208" mass="22919">MRLFRGFLNILREHWRTYVLLNIAVYGLLGATMALTALFGLQERGLERAQAFVDLPGPGDFVVTAYVNGDFVSAALGTFIFNLAFAALLTTTIPSLVIPFFGVAATVYRAMEIGMWLTPTSGDAAIALLPHAPVLIIEFQAYILATLGTVILWRSTFGYQRLELPSRRAGYRAGLGANLRLYLVIVLVLFVVAVFEAWEVIHLMALLH</sequence>
<evidence type="ECO:0000313" key="2">
    <source>
        <dbReference type="EMBL" id="QVJ00047.1"/>
    </source>
</evidence>
<feature type="transmembrane region" description="Helical" evidence="1">
    <location>
        <begin position="61"/>
        <end position="89"/>
    </location>
</feature>
<evidence type="ECO:0000256" key="1">
    <source>
        <dbReference type="SAM" id="Phobius"/>
    </source>
</evidence>
<reference evidence="2" key="1">
    <citation type="submission" date="2021-05" db="EMBL/GenBank/DDBJ databases">
        <authorList>
            <person name="Kaiqin L."/>
            <person name="Jian G."/>
        </authorList>
    </citation>
    <scope>NUCLEOTIDE SEQUENCE</scope>
    <source>
        <strain evidence="2">HDS5</strain>
    </source>
</reference>
<proteinExistence type="predicted"/>
<keyword evidence="3" id="KW-1185">Reference proteome</keyword>
<evidence type="ECO:0008006" key="4">
    <source>
        <dbReference type="Google" id="ProtNLM"/>
    </source>
</evidence>
<dbReference type="KEGG" id="nec:KGD82_13880"/>
<feature type="transmembrane region" description="Helical" evidence="1">
    <location>
        <begin position="179"/>
        <end position="198"/>
    </location>
</feature>
<feature type="transmembrane region" description="Helical" evidence="1">
    <location>
        <begin position="20"/>
        <end position="41"/>
    </location>
</feature>
<dbReference type="EMBL" id="CP074402">
    <property type="protein sequence ID" value="QVJ00047.1"/>
    <property type="molecule type" value="Genomic_DNA"/>
</dbReference>
<accession>A0A975L794</accession>
<name>A0A975L794_9ACTN</name>
<evidence type="ECO:0000313" key="3">
    <source>
        <dbReference type="Proteomes" id="UP000682416"/>
    </source>
</evidence>
<gene>
    <name evidence="2" type="ORF">KGD82_13880</name>
</gene>
<keyword evidence="1" id="KW-0472">Membrane</keyword>
<keyword evidence="1" id="KW-0812">Transmembrane</keyword>
<protein>
    <recommendedName>
        <fullName evidence="4">Stage II sporulation protein M</fullName>
    </recommendedName>
</protein>
<feature type="transmembrane region" description="Helical" evidence="1">
    <location>
        <begin position="96"/>
        <end position="119"/>
    </location>
</feature>